<evidence type="ECO:0000313" key="3">
    <source>
        <dbReference type="Proteomes" id="UP000298663"/>
    </source>
</evidence>
<feature type="transmembrane region" description="Helical" evidence="1">
    <location>
        <begin position="131"/>
        <end position="151"/>
    </location>
</feature>
<evidence type="ECO:0000313" key="2">
    <source>
        <dbReference type="EMBL" id="TKR82778.1"/>
    </source>
</evidence>
<gene>
    <name evidence="2" type="ORF">L596_016457</name>
</gene>
<accession>A0A4U5NI51</accession>
<keyword evidence="1" id="KW-1133">Transmembrane helix</keyword>
<name>A0A4U5NI51_STECR</name>
<feature type="transmembrane region" description="Helical" evidence="1">
    <location>
        <begin position="51"/>
        <end position="73"/>
    </location>
</feature>
<feature type="transmembrane region" description="Helical" evidence="1">
    <location>
        <begin position="80"/>
        <end position="107"/>
    </location>
</feature>
<dbReference type="EMBL" id="AZBU02000004">
    <property type="protein sequence ID" value="TKR82778.1"/>
    <property type="molecule type" value="Genomic_DNA"/>
</dbReference>
<proteinExistence type="predicted"/>
<evidence type="ECO:0000256" key="1">
    <source>
        <dbReference type="SAM" id="Phobius"/>
    </source>
</evidence>
<organism evidence="2 3">
    <name type="scientific">Steinernema carpocapsae</name>
    <name type="common">Entomopathogenic nematode</name>
    <dbReference type="NCBI Taxonomy" id="34508"/>
    <lineage>
        <taxon>Eukaryota</taxon>
        <taxon>Metazoa</taxon>
        <taxon>Ecdysozoa</taxon>
        <taxon>Nematoda</taxon>
        <taxon>Chromadorea</taxon>
        <taxon>Rhabditida</taxon>
        <taxon>Tylenchina</taxon>
        <taxon>Panagrolaimomorpha</taxon>
        <taxon>Strongyloidoidea</taxon>
        <taxon>Steinernematidae</taxon>
        <taxon>Steinernema</taxon>
    </lineage>
</organism>
<keyword evidence="1" id="KW-0812">Transmembrane</keyword>
<dbReference type="OrthoDB" id="10646649at2759"/>
<keyword evidence="3" id="KW-1185">Reference proteome</keyword>
<dbReference type="PANTHER" id="PTHR34851">
    <property type="entry name" value="PROTEIN CBG05235-RELATED"/>
    <property type="match status" value="1"/>
</dbReference>
<feature type="transmembrane region" description="Helical" evidence="1">
    <location>
        <begin position="25"/>
        <end position="45"/>
    </location>
</feature>
<dbReference type="AlphaFoldDB" id="A0A4U5NI51"/>
<protein>
    <submittedName>
        <fullName evidence="2">Uncharacterized protein</fullName>
    </submittedName>
</protein>
<sequence length="217" mass="24443">MVLLDRAEYGTCCCGSVNVKGGACIIGFLYLIASLGTITAGPLAAYDLPGIRWPSMILAIFNIFFIFLSFYGIRMNRSVFLIPFDLTMLLNVLGLFGLAVVFLVSLIDPTSVKPVMDKRGWDHISPTTDQGVGFGASLLAFILTLWFWVVVHKCYLYLGGTNCCRPNRNVSDVSFVRGPFRQTGDLKFYSYDEREARYRPEYLNQRYHGKRGPILDY</sequence>
<dbReference type="Proteomes" id="UP000298663">
    <property type="component" value="Unassembled WGS sequence"/>
</dbReference>
<reference evidence="2 3" key="2">
    <citation type="journal article" date="2019" name="G3 (Bethesda)">
        <title>Hybrid Assembly of the Genome of the Entomopathogenic Nematode Steinernema carpocapsae Identifies the X-Chromosome.</title>
        <authorList>
            <person name="Serra L."/>
            <person name="Macchietto M."/>
            <person name="Macias-Munoz A."/>
            <person name="McGill C.J."/>
            <person name="Rodriguez I.M."/>
            <person name="Rodriguez B."/>
            <person name="Murad R."/>
            <person name="Mortazavi A."/>
        </authorList>
    </citation>
    <scope>NUCLEOTIDE SEQUENCE [LARGE SCALE GENOMIC DNA]</scope>
    <source>
        <strain evidence="2 3">ALL</strain>
    </source>
</reference>
<comment type="caution">
    <text evidence="2">The sequence shown here is derived from an EMBL/GenBank/DDBJ whole genome shotgun (WGS) entry which is preliminary data.</text>
</comment>
<keyword evidence="1" id="KW-0472">Membrane</keyword>
<reference evidence="2 3" key="1">
    <citation type="journal article" date="2015" name="Genome Biol.">
        <title>Comparative genomics of Steinernema reveals deeply conserved gene regulatory networks.</title>
        <authorList>
            <person name="Dillman A.R."/>
            <person name="Macchietto M."/>
            <person name="Porter C.F."/>
            <person name="Rogers A."/>
            <person name="Williams B."/>
            <person name="Antoshechkin I."/>
            <person name="Lee M.M."/>
            <person name="Goodwin Z."/>
            <person name="Lu X."/>
            <person name="Lewis E.E."/>
            <person name="Goodrich-Blair H."/>
            <person name="Stock S.P."/>
            <person name="Adams B.J."/>
            <person name="Sternberg P.W."/>
            <person name="Mortazavi A."/>
        </authorList>
    </citation>
    <scope>NUCLEOTIDE SEQUENCE [LARGE SCALE GENOMIC DNA]</scope>
    <source>
        <strain evidence="2 3">ALL</strain>
    </source>
</reference>